<keyword evidence="6" id="KW-0342">GTP-binding</keyword>
<dbReference type="Pfam" id="PF25461">
    <property type="entry name" value="Beta-barrel_SelB"/>
    <property type="match status" value="1"/>
</dbReference>
<dbReference type="Gene3D" id="1.10.10.2770">
    <property type="match status" value="1"/>
</dbReference>
<evidence type="ECO:0000256" key="6">
    <source>
        <dbReference type="ARBA" id="ARBA00023134"/>
    </source>
</evidence>
<dbReference type="InterPro" id="IPR005225">
    <property type="entry name" value="Small_GTP-bd"/>
</dbReference>
<organism evidence="10 11">
    <name type="scientific">Clostridium frigidicarnis</name>
    <dbReference type="NCBI Taxonomy" id="84698"/>
    <lineage>
        <taxon>Bacteria</taxon>
        <taxon>Bacillati</taxon>
        <taxon>Bacillota</taxon>
        <taxon>Clostridia</taxon>
        <taxon>Eubacteriales</taxon>
        <taxon>Clostridiaceae</taxon>
        <taxon>Clostridium</taxon>
    </lineage>
</organism>
<gene>
    <name evidence="10" type="ORF">SAMN04488528_101523</name>
</gene>
<keyword evidence="11" id="KW-1185">Reference proteome</keyword>
<proteinExistence type="predicted"/>
<dbReference type="NCBIfam" id="TIGR00231">
    <property type="entry name" value="small_GTP"/>
    <property type="match status" value="1"/>
</dbReference>
<evidence type="ECO:0000313" key="10">
    <source>
        <dbReference type="EMBL" id="SFB16725.1"/>
    </source>
</evidence>
<dbReference type="GO" id="GO:0003924">
    <property type="term" value="F:GTPase activity"/>
    <property type="evidence" value="ECO:0007669"/>
    <property type="project" value="InterPro"/>
</dbReference>
<dbReference type="GO" id="GO:0001514">
    <property type="term" value="P:selenocysteine incorporation"/>
    <property type="evidence" value="ECO:0007669"/>
    <property type="project" value="InterPro"/>
</dbReference>
<dbReference type="Gene3D" id="1.10.10.10">
    <property type="entry name" value="Winged helix-like DNA-binding domain superfamily/Winged helix DNA-binding domain"/>
    <property type="match status" value="1"/>
</dbReference>
<dbReference type="InterPro" id="IPR036390">
    <property type="entry name" value="WH_DNA-bd_sf"/>
</dbReference>
<dbReference type="RefSeq" id="WP_090041284.1">
    <property type="nucleotide sequence ID" value="NZ_FOKI01000015.1"/>
</dbReference>
<feature type="domain" description="Tr-type G" evidence="9">
    <location>
        <begin position="1"/>
        <end position="172"/>
    </location>
</feature>
<evidence type="ECO:0000256" key="7">
    <source>
        <dbReference type="ARBA" id="ARBA00025526"/>
    </source>
</evidence>
<dbReference type="SUPFAM" id="SSF46785">
    <property type="entry name" value="Winged helix' DNA-binding domain"/>
    <property type="match status" value="2"/>
</dbReference>
<dbReference type="CDD" id="cd04171">
    <property type="entry name" value="SelB"/>
    <property type="match status" value="1"/>
</dbReference>
<keyword evidence="5" id="KW-0648">Protein biosynthesis</keyword>
<dbReference type="Pfam" id="PF03144">
    <property type="entry name" value="GTP_EFTU_D2"/>
    <property type="match status" value="1"/>
</dbReference>
<dbReference type="CDD" id="cd15491">
    <property type="entry name" value="selB_III"/>
    <property type="match status" value="1"/>
</dbReference>
<dbReference type="GO" id="GO:0003746">
    <property type="term" value="F:translation elongation factor activity"/>
    <property type="evidence" value="ECO:0007669"/>
    <property type="project" value="UniProtKB-KW"/>
</dbReference>
<dbReference type="InterPro" id="IPR009001">
    <property type="entry name" value="Transl_elong_EF1A/Init_IF2_C"/>
</dbReference>
<keyword evidence="3" id="KW-0963">Cytoplasm</keyword>
<dbReference type="STRING" id="84698.SAMN04488528_101523"/>
<comment type="function">
    <text evidence="7">Translation factor necessary for the incorporation of selenocysteine into proteins. It probably replaces EF-Tu for the insertion of selenocysteine directed by the UGA codon. SelB binds GTP and GDP.</text>
</comment>
<dbReference type="CDD" id="cd03696">
    <property type="entry name" value="SelB_II"/>
    <property type="match status" value="1"/>
</dbReference>
<dbReference type="GO" id="GO:0003723">
    <property type="term" value="F:RNA binding"/>
    <property type="evidence" value="ECO:0007669"/>
    <property type="project" value="InterPro"/>
</dbReference>
<evidence type="ECO:0000259" key="9">
    <source>
        <dbReference type="PROSITE" id="PS51722"/>
    </source>
</evidence>
<dbReference type="InterPro" id="IPR004535">
    <property type="entry name" value="Transl_elong_SelB"/>
</dbReference>
<dbReference type="GO" id="GO:0005525">
    <property type="term" value="F:GTP binding"/>
    <property type="evidence" value="ECO:0007669"/>
    <property type="project" value="UniProtKB-KW"/>
</dbReference>
<dbReference type="NCBIfam" id="TIGR00475">
    <property type="entry name" value="selB"/>
    <property type="match status" value="1"/>
</dbReference>
<dbReference type="SUPFAM" id="SSF50465">
    <property type="entry name" value="EF-Tu/eEF-1alpha/eIF2-gamma C-terminal domain"/>
    <property type="match status" value="1"/>
</dbReference>
<dbReference type="OrthoDB" id="9804504at2"/>
<dbReference type="InterPro" id="IPR004161">
    <property type="entry name" value="EFTu-like_2"/>
</dbReference>
<dbReference type="InterPro" id="IPR000795">
    <property type="entry name" value="T_Tr_GTP-bd_dom"/>
</dbReference>
<evidence type="ECO:0000256" key="2">
    <source>
        <dbReference type="ARBA" id="ARBA00015953"/>
    </source>
</evidence>
<dbReference type="InterPro" id="IPR036388">
    <property type="entry name" value="WH-like_DNA-bd_sf"/>
</dbReference>
<dbReference type="PROSITE" id="PS51722">
    <property type="entry name" value="G_TR_2"/>
    <property type="match status" value="1"/>
</dbReference>
<reference evidence="10 11" key="1">
    <citation type="submission" date="2016-10" db="EMBL/GenBank/DDBJ databases">
        <authorList>
            <person name="de Groot N.N."/>
        </authorList>
    </citation>
    <scope>NUCLEOTIDE SEQUENCE [LARGE SCALE GENOMIC DNA]</scope>
    <source>
        <strain evidence="10 11">DSM 12271</strain>
    </source>
</reference>
<dbReference type="Pfam" id="PF09106">
    <property type="entry name" value="WHD_2nd_SelB"/>
    <property type="match status" value="1"/>
</dbReference>
<dbReference type="InterPro" id="IPR050055">
    <property type="entry name" value="EF-Tu_GTPase"/>
</dbReference>
<accession>A0A1I0YTK3</accession>
<dbReference type="SUPFAM" id="SSF52540">
    <property type="entry name" value="P-loop containing nucleoside triphosphate hydrolases"/>
    <property type="match status" value="1"/>
</dbReference>
<dbReference type="Proteomes" id="UP000198619">
    <property type="component" value="Unassembled WGS sequence"/>
</dbReference>
<dbReference type="InterPro" id="IPR027417">
    <property type="entry name" value="P-loop_NTPase"/>
</dbReference>
<dbReference type="EMBL" id="FOKI01000015">
    <property type="protein sequence ID" value="SFB16725.1"/>
    <property type="molecule type" value="Genomic_DNA"/>
</dbReference>
<dbReference type="InterPro" id="IPR015190">
    <property type="entry name" value="Elong_fac_SelB-wing-hlx_typ-2"/>
</dbReference>
<dbReference type="PANTHER" id="PTHR43721">
    <property type="entry name" value="ELONGATION FACTOR TU-RELATED"/>
    <property type="match status" value="1"/>
</dbReference>
<dbReference type="InterPro" id="IPR031157">
    <property type="entry name" value="G_TR_CS"/>
</dbReference>
<evidence type="ECO:0000256" key="5">
    <source>
        <dbReference type="ARBA" id="ARBA00022917"/>
    </source>
</evidence>
<keyword evidence="10" id="KW-0251">Elongation factor</keyword>
<dbReference type="PRINTS" id="PR00315">
    <property type="entry name" value="ELONGATNFCT"/>
</dbReference>
<dbReference type="GO" id="GO:0005829">
    <property type="term" value="C:cytosol"/>
    <property type="evidence" value="ECO:0007669"/>
    <property type="project" value="TreeGrafter"/>
</dbReference>
<dbReference type="FunFam" id="3.40.50.300:FF:001064">
    <property type="entry name" value="Selenocysteine-specific translation elongation factor"/>
    <property type="match status" value="1"/>
</dbReference>
<dbReference type="SUPFAM" id="SSF50447">
    <property type="entry name" value="Translation proteins"/>
    <property type="match status" value="1"/>
</dbReference>
<comment type="subcellular location">
    <subcellularLocation>
        <location evidence="1">Cytoplasm</location>
    </subcellularLocation>
</comment>
<protein>
    <recommendedName>
        <fullName evidence="2">Selenocysteine-specific elongation factor</fullName>
    </recommendedName>
    <alternativeName>
        <fullName evidence="8">SelB translation factor</fullName>
    </alternativeName>
</protein>
<dbReference type="InterPro" id="IPR009000">
    <property type="entry name" value="Transl_B-barrel_sf"/>
</dbReference>
<dbReference type="PANTHER" id="PTHR43721:SF22">
    <property type="entry name" value="ELONGATION FACTOR TU, MITOCHONDRIAL"/>
    <property type="match status" value="1"/>
</dbReference>
<keyword evidence="4" id="KW-0547">Nucleotide-binding</keyword>
<dbReference type="InterPro" id="IPR015191">
    <property type="entry name" value="SelB_WHD4"/>
</dbReference>
<sequence>MKHVIVGTAGHIDHGKTTLIKALTGRETDTLKEEKDRGISINLGFTFFDLPSGRRAGIIDVPGHEKFVKNMLAGVSSVDVVILVIAADEGIMPQTEEHFEILQLLNVKKGIIALTKADLVDDEWIEMMKEDVQERFKGTFLEDSPIIPVSSKTKMGIDNLISILEEYTEEVEAKDTEGHFRLPVDRVFTVSGFGTVVTGTIISGRVKEGDIVTIYPSNAQGKIRTIQVHEENVTIAEAGQRCALNISGVKKDDVKRGDVISIEHVMEPSMIIDSKLYHIKSAEKPIENRQRLRLYHGTSEILCRVVILDKEELKPGEEAYVQLRLEAPLTSQRNDRFVLRTYSPMHTIAGGTIIEPVAKKAKRFNETYIDELKVKEEGKAGSLIENTVKNISGSFPTVFDILKALGKNEQFIEDNLKVLVDEGVLIKLSSLDKAIYIHKDFLKKKREEIENILEKFYKENPLKAGMPKEEIKAKVFGKSLKQKNYDEVMSLLEEREVIKQINNLIALYSFQVKYTKEQQNMKNAIIREFKQGEYTPPKYEDLSKNEKDKKNFKMVYDSLIDNGDLIKLTDDVVFSSEHYEKSKELVVNFINENGGITPSDGRDMLKSSRKYVVTLFEHFDTIKLTKRLEDKRILF</sequence>
<dbReference type="Gene3D" id="3.40.50.300">
    <property type="entry name" value="P-loop containing nucleotide triphosphate hydrolases"/>
    <property type="match status" value="1"/>
</dbReference>
<dbReference type="Pfam" id="PF00009">
    <property type="entry name" value="GTP_EFTU"/>
    <property type="match status" value="1"/>
</dbReference>
<dbReference type="Gene3D" id="2.40.30.10">
    <property type="entry name" value="Translation factors"/>
    <property type="match status" value="2"/>
</dbReference>
<dbReference type="Pfam" id="PF09107">
    <property type="entry name" value="WHD_3rd_SelB"/>
    <property type="match status" value="1"/>
</dbReference>
<dbReference type="PROSITE" id="PS00301">
    <property type="entry name" value="G_TR_1"/>
    <property type="match status" value="1"/>
</dbReference>
<evidence type="ECO:0000313" key="11">
    <source>
        <dbReference type="Proteomes" id="UP000198619"/>
    </source>
</evidence>
<evidence type="ECO:0000256" key="1">
    <source>
        <dbReference type="ARBA" id="ARBA00004496"/>
    </source>
</evidence>
<dbReference type="InterPro" id="IPR057335">
    <property type="entry name" value="Beta-barrel_SelB"/>
</dbReference>
<name>A0A1I0YTK3_9CLOT</name>
<evidence type="ECO:0000256" key="8">
    <source>
        <dbReference type="ARBA" id="ARBA00031615"/>
    </source>
</evidence>
<evidence type="ECO:0000256" key="4">
    <source>
        <dbReference type="ARBA" id="ARBA00022741"/>
    </source>
</evidence>
<evidence type="ECO:0000256" key="3">
    <source>
        <dbReference type="ARBA" id="ARBA00022490"/>
    </source>
</evidence>
<dbReference type="AlphaFoldDB" id="A0A1I0YTK3"/>